<evidence type="ECO:0000313" key="2">
    <source>
        <dbReference type="EMBL" id="TGE29537.1"/>
    </source>
</evidence>
<dbReference type="AlphaFoldDB" id="A0A4Z0QHJ0"/>
<keyword evidence="1" id="KW-0472">Membrane</keyword>
<evidence type="ECO:0000313" key="3">
    <source>
        <dbReference type="Proteomes" id="UP000298471"/>
    </source>
</evidence>
<feature type="transmembrane region" description="Helical" evidence="1">
    <location>
        <begin position="333"/>
        <end position="354"/>
    </location>
</feature>
<keyword evidence="1" id="KW-1133">Transmembrane helix</keyword>
<comment type="caution">
    <text evidence="2">The sequence shown here is derived from an EMBL/GenBank/DDBJ whole genome shotgun (WGS) entry which is preliminary data.</text>
</comment>
<evidence type="ECO:0000256" key="1">
    <source>
        <dbReference type="SAM" id="Phobius"/>
    </source>
</evidence>
<proteinExistence type="predicted"/>
<keyword evidence="1" id="KW-0812">Transmembrane</keyword>
<organism evidence="2 3">
    <name type="scientific">Hymenobacter metallicola</name>
    <dbReference type="NCBI Taxonomy" id="2563114"/>
    <lineage>
        <taxon>Bacteria</taxon>
        <taxon>Pseudomonadati</taxon>
        <taxon>Bacteroidota</taxon>
        <taxon>Cytophagia</taxon>
        <taxon>Cytophagales</taxon>
        <taxon>Hymenobacteraceae</taxon>
        <taxon>Hymenobacter</taxon>
    </lineage>
</organism>
<accession>A0A4Z0QHJ0</accession>
<dbReference type="InterPro" id="IPR005625">
    <property type="entry name" value="PepSY-ass_TM"/>
</dbReference>
<dbReference type="PANTHER" id="PTHR34219">
    <property type="entry name" value="IRON-REGULATED INNER MEMBRANE PROTEIN-RELATED"/>
    <property type="match status" value="1"/>
</dbReference>
<dbReference type="Pfam" id="PF03929">
    <property type="entry name" value="PepSY_TM"/>
    <property type="match status" value="1"/>
</dbReference>
<protein>
    <submittedName>
        <fullName evidence="2">PepSY domain-containing protein</fullName>
    </submittedName>
</protein>
<dbReference type="RefSeq" id="WP_135394076.1">
    <property type="nucleotide sequence ID" value="NZ_SRMB01000001.1"/>
</dbReference>
<dbReference type="Proteomes" id="UP000298471">
    <property type="component" value="Unassembled WGS sequence"/>
</dbReference>
<name>A0A4Z0QHJ0_9BACT</name>
<dbReference type="EMBL" id="SRMB01000001">
    <property type="protein sequence ID" value="TGE29537.1"/>
    <property type="molecule type" value="Genomic_DNA"/>
</dbReference>
<gene>
    <name evidence="2" type="ORF">E5K02_08810</name>
</gene>
<keyword evidence="3" id="KW-1185">Reference proteome</keyword>
<feature type="transmembrane region" description="Helical" evidence="1">
    <location>
        <begin position="145"/>
        <end position="165"/>
    </location>
</feature>
<sequence>MSRGTLTRRLFALHRWLGLGTGLLLLVISLSGVVLLFEPELDQALHPSLLSVPPPPAGARSSLDRVLREARQRFPQPAYLRLRRLPRAATAAVEVSVDQPDHTWTLAYFDPYTGQYLGQRNARAHFFGWLLGLHYSLLAGPGGELTVALLGVALLLSVLTGAVVYRRHVVPVLLLRGTINWKNWRTASSGLHRVVGVWALLFNLLMAATGAWMLRGAFLPETYAATPAKAQANQPLVTVSLDTLVGRATRAVPGFAVQGLVLPRTAADTVVQALGCLVDRPLYGNFSQSVELSAQTGRVLPPVDVRRAGLGEQAELVGLTLHFGQVGGLLLKLLWTVGGLSPALLSLTGFLLYWRRRPRPRSTVS</sequence>
<feature type="transmembrane region" description="Helical" evidence="1">
    <location>
        <begin position="12"/>
        <end position="37"/>
    </location>
</feature>
<feature type="transmembrane region" description="Helical" evidence="1">
    <location>
        <begin position="194"/>
        <end position="214"/>
    </location>
</feature>
<dbReference type="OrthoDB" id="111691at2"/>
<reference evidence="2 3" key="1">
    <citation type="submission" date="2019-04" db="EMBL/GenBank/DDBJ databases">
        <authorList>
            <person name="Feng G."/>
            <person name="Zhang J."/>
            <person name="Zhu H."/>
        </authorList>
    </citation>
    <scope>NUCLEOTIDE SEQUENCE [LARGE SCALE GENOMIC DNA]</scope>
    <source>
        <strain evidence="2 3">9PBR-1</strain>
    </source>
</reference>